<name>A0A268AGB6_9BACI</name>
<keyword evidence="6" id="KW-0804">Transcription</keyword>
<reference evidence="10 11" key="1">
    <citation type="submission" date="2017-07" db="EMBL/GenBank/DDBJ databases">
        <title>Isolation and whole genome analysis of endospore-forming bacteria from heroin.</title>
        <authorList>
            <person name="Kalinowski J."/>
            <person name="Ahrens B."/>
            <person name="Al-Dilaimi A."/>
            <person name="Winkler A."/>
            <person name="Wibberg D."/>
            <person name="Schleenbecker U."/>
            <person name="Ruckert C."/>
            <person name="Wolfel R."/>
            <person name="Grass G."/>
        </authorList>
    </citation>
    <scope>NUCLEOTIDE SEQUENCE [LARGE SCALE GENOMIC DNA]</scope>
    <source>
        <strain evidence="10 11">7528</strain>
    </source>
</reference>
<dbReference type="InterPro" id="IPR016032">
    <property type="entry name" value="Sig_transdc_resp-reg_C-effctor"/>
</dbReference>
<keyword evidence="3" id="KW-0902">Two-component regulatory system</keyword>
<dbReference type="Pfam" id="PF00072">
    <property type="entry name" value="Response_reg"/>
    <property type="match status" value="1"/>
</dbReference>
<evidence type="ECO:0000256" key="2">
    <source>
        <dbReference type="ARBA" id="ARBA00022553"/>
    </source>
</evidence>
<evidence type="ECO:0000259" key="8">
    <source>
        <dbReference type="PROSITE" id="PS50043"/>
    </source>
</evidence>
<dbReference type="InterPro" id="IPR001789">
    <property type="entry name" value="Sig_transdc_resp-reg_receiver"/>
</dbReference>
<evidence type="ECO:0000313" key="11">
    <source>
        <dbReference type="Proteomes" id="UP000216013"/>
    </source>
</evidence>
<dbReference type="InterPro" id="IPR011006">
    <property type="entry name" value="CheY-like_superfamily"/>
</dbReference>
<dbReference type="Pfam" id="PF00196">
    <property type="entry name" value="GerE"/>
    <property type="match status" value="1"/>
</dbReference>
<keyword evidence="5 10" id="KW-0238">DNA-binding</keyword>
<dbReference type="SMART" id="SM00448">
    <property type="entry name" value="REC"/>
    <property type="match status" value="1"/>
</dbReference>
<dbReference type="AlphaFoldDB" id="A0A268AGB6"/>
<dbReference type="InterPro" id="IPR000792">
    <property type="entry name" value="Tscrpt_reg_LuxR_C"/>
</dbReference>
<dbReference type="CDD" id="cd06170">
    <property type="entry name" value="LuxR_C_like"/>
    <property type="match status" value="1"/>
</dbReference>
<dbReference type="InterPro" id="IPR039420">
    <property type="entry name" value="WalR-like"/>
</dbReference>
<dbReference type="GO" id="GO:0000160">
    <property type="term" value="P:phosphorelay signal transduction system"/>
    <property type="evidence" value="ECO:0007669"/>
    <property type="project" value="UniProtKB-KW"/>
</dbReference>
<dbReference type="PANTHER" id="PTHR43214:SF1">
    <property type="entry name" value="TRANSCRIPTIONAL REGULATORY PROTEIN COMA"/>
    <property type="match status" value="1"/>
</dbReference>
<dbReference type="InterPro" id="IPR036388">
    <property type="entry name" value="WH-like_DNA-bd_sf"/>
</dbReference>
<dbReference type="SMART" id="SM00421">
    <property type="entry name" value="HTH_LUXR"/>
    <property type="match status" value="1"/>
</dbReference>
<accession>A0A268AGB6</accession>
<dbReference type="GO" id="GO:0003677">
    <property type="term" value="F:DNA binding"/>
    <property type="evidence" value="ECO:0007669"/>
    <property type="project" value="UniProtKB-KW"/>
</dbReference>
<evidence type="ECO:0000256" key="4">
    <source>
        <dbReference type="ARBA" id="ARBA00023015"/>
    </source>
</evidence>
<evidence type="ECO:0000256" key="6">
    <source>
        <dbReference type="ARBA" id="ARBA00023163"/>
    </source>
</evidence>
<evidence type="ECO:0000256" key="3">
    <source>
        <dbReference type="ARBA" id="ARBA00023012"/>
    </source>
</evidence>
<dbReference type="GO" id="GO:0005737">
    <property type="term" value="C:cytoplasm"/>
    <property type="evidence" value="ECO:0007669"/>
    <property type="project" value="UniProtKB-SubCell"/>
</dbReference>
<dbReference type="PROSITE" id="PS50110">
    <property type="entry name" value="RESPONSE_REGULATORY"/>
    <property type="match status" value="1"/>
</dbReference>
<sequence length="208" mass="24070">MINILIVDDHPVVLNGTRTLLQEIENWHIEIEENPMNVEKKIREKTFLLFLIDINMKPINGIKLAENIKTLQPSALIIFYTGFDLTDYYELLLNRKADGLLSKTATKEQVIQSINAALRNEIMLPIDFIEYIQKKVSYPVYTPEANINEREKKILQFVSQGLTNKAIAVNLKVSQRTVENHLSKIFNRLNVHSRAETILIAKERGWIE</sequence>
<dbReference type="Gene3D" id="1.10.10.10">
    <property type="entry name" value="Winged helix-like DNA-binding domain superfamily/Winged helix DNA-binding domain"/>
    <property type="match status" value="1"/>
</dbReference>
<comment type="caution">
    <text evidence="10">The sequence shown here is derived from an EMBL/GenBank/DDBJ whole genome shotgun (WGS) entry which is preliminary data.</text>
</comment>
<keyword evidence="4" id="KW-0805">Transcription regulation</keyword>
<feature type="domain" description="HTH luxR-type" evidence="8">
    <location>
        <begin position="140"/>
        <end position="205"/>
    </location>
</feature>
<evidence type="ECO:0000256" key="7">
    <source>
        <dbReference type="PROSITE-ProRule" id="PRU00169"/>
    </source>
</evidence>
<keyword evidence="2 7" id="KW-0597">Phosphoprotein</keyword>
<dbReference type="InterPro" id="IPR058245">
    <property type="entry name" value="NreC/VraR/RcsB-like_REC"/>
</dbReference>
<dbReference type="Proteomes" id="UP000216013">
    <property type="component" value="Unassembled WGS sequence"/>
</dbReference>
<evidence type="ECO:0000313" key="10">
    <source>
        <dbReference type="EMBL" id="PAD23144.1"/>
    </source>
</evidence>
<dbReference type="PROSITE" id="PS50043">
    <property type="entry name" value="HTH_LUXR_2"/>
    <property type="match status" value="1"/>
</dbReference>
<dbReference type="PRINTS" id="PR00038">
    <property type="entry name" value="HTHLUXR"/>
</dbReference>
<dbReference type="SUPFAM" id="SSF52172">
    <property type="entry name" value="CheY-like"/>
    <property type="match status" value="1"/>
</dbReference>
<evidence type="ECO:0000256" key="1">
    <source>
        <dbReference type="ARBA" id="ARBA00004496"/>
    </source>
</evidence>
<comment type="subcellular location">
    <subcellularLocation>
        <location evidence="1">Cytoplasm</location>
    </subcellularLocation>
</comment>
<feature type="modified residue" description="4-aspartylphosphate" evidence="7">
    <location>
        <position position="53"/>
    </location>
</feature>
<dbReference type="Gene3D" id="3.40.50.2300">
    <property type="match status" value="1"/>
</dbReference>
<dbReference type="EMBL" id="NPBV01000001">
    <property type="protein sequence ID" value="PAD23144.1"/>
    <property type="molecule type" value="Genomic_DNA"/>
</dbReference>
<gene>
    <name evidence="10" type="ORF">CHH64_00575</name>
</gene>
<evidence type="ECO:0000259" key="9">
    <source>
        <dbReference type="PROSITE" id="PS50110"/>
    </source>
</evidence>
<dbReference type="RefSeq" id="WP_095260237.1">
    <property type="nucleotide sequence ID" value="NZ_NPBV01000001.1"/>
</dbReference>
<evidence type="ECO:0000256" key="5">
    <source>
        <dbReference type="ARBA" id="ARBA00023125"/>
    </source>
</evidence>
<dbReference type="GO" id="GO:0006355">
    <property type="term" value="P:regulation of DNA-templated transcription"/>
    <property type="evidence" value="ECO:0007669"/>
    <property type="project" value="InterPro"/>
</dbReference>
<organism evidence="10 11">
    <name type="scientific">Terribacillus saccharophilus</name>
    <dbReference type="NCBI Taxonomy" id="361277"/>
    <lineage>
        <taxon>Bacteria</taxon>
        <taxon>Bacillati</taxon>
        <taxon>Bacillota</taxon>
        <taxon>Bacilli</taxon>
        <taxon>Bacillales</taxon>
        <taxon>Bacillaceae</taxon>
        <taxon>Terribacillus</taxon>
    </lineage>
</organism>
<dbReference type="PANTHER" id="PTHR43214">
    <property type="entry name" value="TWO-COMPONENT RESPONSE REGULATOR"/>
    <property type="match status" value="1"/>
</dbReference>
<proteinExistence type="predicted"/>
<feature type="domain" description="Response regulatory" evidence="9">
    <location>
        <begin position="3"/>
        <end position="118"/>
    </location>
</feature>
<dbReference type="SUPFAM" id="SSF46894">
    <property type="entry name" value="C-terminal effector domain of the bipartite response regulators"/>
    <property type="match status" value="1"/>
</dbReference>
<dbReference type="CDD" id="cd17535">
    <property type="entry name" value="REC_NarL-like"/>
    <property type="match status" value="1"/>
</dbReference>
<protein>
    <submittedName>
        <fullName evidence="10">DNA-binding response regulator</fullName>
    </submittedName>
</protein>